<dbReference type="EMBL" id="JARKHS020018176">
    <property type="protein sequence ID" value="KAK8772519.1"/>
    <property type="molecule type" value="Genomic_DNA"/>
</dbReference>
<proteinExistence type="predicted"/>
<organism evidence="2 3">
    <name type="scientific">Amblyomma americanum</name>
    <name type="common">Lone star tick</name>
    <dbReference type="NCBI Taxonomy" id="6943"/>
    <lineage>
        <taxon>Eukaryota</taxon>
        <taxon>Metazoa</taxon>
        <taxon>Ecdysozoa</taxon>
        <taxon>Arthropoda</taxon>
        <taxon>Chelicerata</taxon>
        <taxon>Arachnida</taxon>
        <taxon>Acari</taxon>
        <taxon>Parasitiformes</taxon>
        <taxon>Ixodida</taxon>
        <taxon>Ixodoidea</taxon>
        <taxon>Ixodidae</taxon>
        <taxon>Amblyomminae</taxon>
        <taxon>Amblyomma</taxon>
    </lineage>
</organism>
<protein>
    <submittedName>
        <fullName evidence="2">Uncharacterized protein</fullName>
    </submittedName>
</protein>
<dbReference type="Proteomes" id="UP001321473">
    <property type="component" value="Unassembled WGS sequence"/>
</dbReference>
<evidence type="ECO:0000256" key="1">
    <source>
        <dbReference type="SAM" id="MobiDB-lite"/>
    </source>
</evidence>
<gene>
    <name evidence="2" type="ORF">V5799_024238</name>
</gene>
<reference evidence="2 3" key="1">
    <citation type="journal article" date="2023" name="Arcadia Sci">
        <title>De novo assembly of a long-read Amblyomma americanum tick genome.</title>
        <authorList>
            <person name="Chou S."/>
            <person name="Poskanzer K.E."/>
            <person name="Rollins M."/>
            <person name="Thuy-Boun P.S."/>
        </authorList>
    </citation>
    <scope>NUCLEOTIDE SEQUENCE [LARGE SCALE GENOMIC DNA]</scope>
    <source>
        <strain evidence="2">F_SG_1</strain>
        <tissue evidence="2">Salivary glands</tissue>
    </source>
</reference>
<name>A0AAQ4ECL9_AMBAM</name>
<feature type="region of interest" description="Disordered" evidence="1">
    <location>
        <begin position="1"/>
        <end position="33"/>
    </location>
</feature>
<feature type="compositionally biased region" description="Low complexity" evidence="1">
    <location>
        <begin position="1"/>
        <end position="14"/>
    </location>
</feature>
<evidence type="ECO:0000313" key="2">
    <source>
        <dbReference type="EMBL" id="KAK8772519.1"/>
    </source>
</evidence>
<accession>A0AAQ4ECL9</accession>
<feature type="region of interest" description="Disordered" evidence="1">
    <location>
        <begin position="83"/>
        <end position="104"/>
    </location>
</feature>
<evidence type="ECO:0000313" key="3">
    <source>
        <dbReference type="Proteomes" id="UP001321473"/>
    </source>
</evidence>
<comment type="caution">
    <text evidence="2">The sequence shown here is derived from an EMBL/GenBank/DDBJ whole genome shotgun (WGS) entry which is preliminary data.</text>
</comment>
<keyword evidence="3" id="KW-1185">Reference proteome</keyword>
<dbReference type="AlphaFoldDB" id="A0AAQ4ECL9"/>
<sequence length="153" mass="16327">MSSAQESVAAESSACTGVNSAENPAPPSCPLKKNACDDVEDVLLSIGPSTPSEDYYAAEERHLQDLARHFDAPTVAEHSTSAAVRAHQTPGDASTVEEWLEGSSRKALSRRSMAVPSMPQEAAAKDPVVATPITVRVIDDSAVKREVRTRREL</sequence>